<gene>
    <name evidence="4" type="ORF">STSP2_00651</name>
</gene>
<name>A0A1U9NHV2_9BACT</name>
<dbReference type="EMBL" id="CP019791">
    <property type="protein sequence ID" value="AQT67503.1"/>
    <property type="molecule type" value="Genomic_DNA"/>
</dbReference>
<dbReference type="KEGG" id="alus:STSP2_00651"/>
<sequence>MERDRKAAEERFNEGVEFCNKGRYEECLNAFEEAIRLEPTNSVL</sequence>
<dbReference type="OrthoDB" id="261744at2"/>
<reference evidence="5" key="1">
    <citation type="submission" date="2017-02" db="EMBL/GenBank/DDBJ databases">
        <title>Comparative genomics and description of representatives of a novel lineage of planctomycetes thriving in anoxic sediments.</title>
        <authorList>
            <person name="Spring S."/>
            <person name="Bunk B."/>
            <person name="Sproer C."/>
        </authorList>
    </citation>
    <scope>NUCLEOTIDE SEQUENCE [LARGE SCALE GENOMIC DNA]</scope>
    <source>
        <strain evidence="5">ST-NAGAB-D1</strain>
    </source>
</reference>
<accession>A0A1U9NHV2</accession>
<dbReference type="AlphaFoldDB" id="A0A1U9NHV2"/>
<evidence type="ECO:0000256" key="3">
    <source>
        <dbReference type="PROSITE-ProRule" id="PRU00339"/>
    </source>
</evidence>
<dbReference type="STRING" id="1936003.STSP2_00651"/>
<dbReference type="SUPFAM" id="SSF48452">
    <property type="entry name" value="TPR-like"/>
    <property type="match status" value="1"/>
</dbReference>
<dbReference type="Gene3D" id="1.25.40.10">
    <property type="entry name" value="Tetratricopeptide repeat domain"/>
    <property type="match status" value="1"/>
</dbReference>
<dbReference type="InterPro" id="IPR011990">
    <property type="entry name" value="TPR-like_helical_dom_sf"/>
</dbReference>
<evidence type="ECO:0000256" key="2">
    <source>
        <dbReference type="ARBA" id="ARBA00022803"/>
    </source>
</evidence>
<dbReference type="PROSITE" id="PS50005">
    <property type="entry name" value="TPR"/>
    <property type="match status" value="1"/>
</dbReference>
<keyword evidence="1" id="KW-0677">Repeat</keyword>
<dbReference type="RefSeq" id="WP_146659772.1">
    <property type="nucleotide sequence ID" value="NZ_CP019791.1"/>
</dbReference>
<organism evidence="4 5">
    <name type="scientific">Anaerohalosphaera lusitana</name>
    <dbReference type="NCBI Taxonomy" id="1936003"/>
    <lineage>
        <taxon>Bacteria</taxon>
        <taxon>Pseudomonadati</taxon>
        <taxon>Planctomycetota</taxon>
        <taxon>Phycisphaerae</taxon>
        <taxon>Sedimentisphaerales</taxon>
        <taxon>Anaerohalosphaeraceae</taxon>
        <taxon>Anaerohalosphaera</taxon>
    </lineage>
</organism>
<keyword evidence="5" id="KW-1185">Reference proteome</keyword>
<dbReference type="Proteomes" id="UP000189674">
    <property type="component" value="Chromosome"/>
</dbReference>
<dbReference type="Pfam" id="PF07719">
    <property type="entry name" value="TPR_2"/>
    <property type="match status" value="1"/>
</dbReference>
<dbReference type="InterPro" id="IPR019734">
    <property type="entry name" value="TPR_rpt"/>
</dbReference>
<keyword evidence="2 3" id="KW-0802">TPR repeat</keyword>
<evidence type="ECO:0000313" key="5">
    <source>
        <dbReference type="Proteomes" id="UP000189674"/>
    </source>
</evidence>
<evidence type="ECO:0000313" key="4">
    <source>
        <dbReference type="EMBL" id="AQT67503.1"/>
    </source>
</evidence>
<dbReference type="InterPro" id="IPR013105">
    <property type="entry name" value="TPR_2"/>
</dbReference>
<feature type="repeat" description="TPR" evidence="3">
    <location>
        <begin position="8"/>
        <end position="41"/>
    </location>
</feature>
<dbReference type="SMART" id="SM00028">
    <property type="entry name" value="TPR"/>
    <property type="match status" value="1"/>
</dbReference>
<protein>
    <submittedName>
        <fullName evidence="4">Uncharacterized protein</fullName>
    </submittedName>
</protein>
<proteinExistence type="predicted"/>
<evidence type="ECO:0000256" key="1">
    <source>
        <dbReference type="ARBA" id="ARBA00022737"/>
    </source>
</evidence>